<gene>
    <name evidence="2" type="ORF">Cha6605_2425</name>
</gene>
<sequence>MRCKDCVEYERQIFKRAKLVRLQLNLPSFMTRFPHDQFAKDFLESLLSPLGQVQTSLKISGEVREVDVYFIPDPQLSPIQELGILAECAKTTVIFEPFRNSVKVPQIRACMSKLYDLHSYLLRDAKRQSQPELGDDLLPNLWILTPTLSAQILEGLGAKLELEKWDEGIYLLSPTLKTGIIVIHQLPQTPTTLWVRLLGKGKVQERAVREVAALPAEHPYRNNALDLLGNLKVILEARETIEPEEQELIMQLSPLYLEKIQEAQQIGEQRGEQRGEIKGRQDFVLRLLKKRVGAVSAEVLVRVMELSLEQLETLYDAALDFTTVNDLTAWLDLNG</sequence>
<keyword evidence="3" id="KW-1185">Reference proteome</keyword>
<dbReference type="Pfam" id="PF14261">
    <property type="entry name" value="DUF4351"/>
    <property type="match status" value="1"/>
</dbReference>
<organism evidence="2 3">
    <name type="scientific">Chamaesiphon minutus (strain ATCC 27169 / PCC 6605)</name>
    <dbReference type="NCBI Taxonomy" id="1173020"/>
    <lineage>
        <taxon>Bacteria</taxon>
        <taxon>Bacillati</taxon>
        <taxon>Cyanobacteriota</taxon>
        <taxon>Cyanophyceae</taxon>
        <taxon>Gomontiellales</taxon>
        <taxon>Chamaesiphonaceae</taxon>
        <taxon>Chamaesiphon</taxon>
    </lineage>
</organism>
<dbReference type="EMBL" id="CP003600">
    <property type="protein sequence ID" value="AFY93483.1"/>
    <property type="molecule type" value="Genomic_DNA"/>
</dbReference>
<protein>
    <recommendedName>
        <fullName evidence="1">DUF4351 domain-containing protein</fullName>
    </recommendedName>
</protein>
<dbReference type="eggNOG" id="COG5464">
    <property type="taxonomic scope" value="Bacteria"/>
</dbReference>
<name>K9UFQ3_CHAP6</name>
<feature type="domain" description="DUF4351" evidence="1">
    <location>
        <begin position="273"/>
        <end position="331"/>
    </location>
</feature>
<dbReference type="AlphaFoldDB" id="K9UFQ3"/>
<dbReference type="PATRIC" id="fig|1173020.3.peg.2758"/>
<evidence type="ECO:0000313" key="3">
    <source>
        <dbReference type="Proteomes" id="UP000010366"/>
    </source>
</evidence>
<reference evidence="2 3" key="1">
    <citation type="submission" date="2012-05" db="EMBL/GenBank/DDBJ databases">
        <title>Finished chromosome of genome of Chamaesiphon sp. PCC 6605.</title>
        <authorList>
            <consortium name="US DOE Joint Genome Institute"/>
            <person name="Gugger M."/>
            <person name="Coursin T."/>
            <person name="Rippka R."/>
            <person name="Tandeau De Marsac N."/>
            <person name="Huntemann M."/>
            <person name="Wei C.-L."/>
            <person name="Han J."/>
            <person name="Detter J.C."/>
            <person name="Han C."/>
            <person name="Tapia R."/>
            <person name="Chen A."/>
            <person name="Kyrpides N."/>
            <person name="Mavromatis K."/>
            <person name="Markowitz V."/>
            <person name="Szeto E."/>
            <person name="Ivanova N."/>
            <person name="Pagani I."/>
            <person name="Pati A."/>
            <person name="Goodwin L."/>
            <person name="Nordberg H.P."/>
            <person name="Cantor M.N."/>
            <person name="Hua S.X."/>
            <person name="Woyke T."/>
            <person name="Kerfeld C.A."/>
        </authorList>
    </citation>
    <scope>NUCLEOTIDE SEQUENCE [LARGE SCALE GENOMIC DNA]</scope>
    <source>
        <strain evidence="3">ATCC 27169 / PCC 6605</strain>
    </source>
</reference>
<dbReference type="STRING" id="1173020.Cha6605_2425"/>
<accession>K9UFQ3</accession>
<evidence type="ECO:0000313" key="2">
    <source>
        <dbReference type="EMBL" id="AFY93483.1"/>
    </source>
</evidence>
<dbReference type="RefSeq" id="WP_015159631.1">
    <property type="nucleotide sequence ID" value="NC_019697.1"/>
</dbReference>
<dbReference type="PANTHER" id="PTHR35586:SF1">
    <property type="entry name" value="SLL1691 PROTEIN"/>
    <property type="match status" value="1"/>
</dbReference>
<evidence type="ECO:0000259" key="1">
    <source>
        <dbReference type="Pfam" id="PF14261"/>
    </source>
</evidence>
<dbReference type="Proteomes" id="UP000010366">
    <property type="component" value="Chromosome"/>
</dbReference>
<dbReference type="PANTHER" id="PTHR35586">
    <property type="entry name" value="SLL1691 PROTEIN"/>
    <property type="match status" value="1"/>
</dbReference>
<proteinExistence type="predicted"/>
<dbReference type="KEGG" id="cmp:Cha6605_2425"/>
<dbReference type="HOGENOM" id="CLU_059541_0_0_3"/>
<dbReference type="InterPro" id="IPR025587">
    <property type="entry name" value="DUF4351"/>
</dbReference>